<reference evidence="2" key="1">
    <citation type="submission" date="2020-08" db="EMBL/GenBank/DDBJ databases">
        <title>Chromosome-level assembly of Southern catfish (Silurus meridionalis) provides insights into visual adaptation to the nocturnal and benthic lifestyles.</title>
        <authorList>
            <person name="Zhang Y."/>
            <person name="Wang D."/>
            <person name="Peng Z."/>
        </authorList>
    </citation>
    <scope>NUCLEOTIDE SEQUENCE</scope>
    <source>
        <strain evidence="2">SWU-2019-XX</strain>
        <tissue evidence="2">Muscle</tissue>
    </source>
</reference>
<sequence>MAGLAFFPRPANRVPREEQTRRNFKGYKENAIEVRRGQFGLGLDAGYDQTHANAACSLVYEAQSTFVRRSGQRHLLNSANVNVGTMTGKEREIADMMERRKVDMYVQETKWKGIKARNIRGGFKLYSHGVEGKRNGVGVILKEENSKSVAEVKRVSDRVMLLCSTEKKMWWWNEEVQESIRRKRLAKQNWNRQSDEKSRQEYKEMWQQVKRDVAKAKEKAYEELFEKLDTKEGRRKERKKGFVVIGQAEGPTWE</sequence>
<feature type="region of interest" description="Disordered" evidence="1">
    <location>
        <begin position="232"/>
        <end position="254"/>
    </location>
</feature>
<evidence type="ECO:0000256" key="1">
    <source>
        <dbReference type="SAM" id="MobiDB-lite"/>
    </source>
</evidence>
<feature type="non-terminal residue" evidence="2">
    <location>
        <position position="1"/>
    </location>
</feature>
<comment type="caution">
    <text evidence="2">The sequence shown here is derived from an EMBL/GenBank/DDBJ whole genome shotgun (WGS) entry which is preliminary data.</text>
</comment>
<dbReference type="AlphaFoldDB" id="A0A8T0B0A4"/>
<keyword evidence="3" id="KW-1185">Reference proteome</keyword>
<evidence type="ECO:0000313" key="3">
    <source>
        <dbReference type="Proteomes" id="UP000606274"/>
    </source>
</evidence>
<name>A0A8T0B0A4_SILME</name>
<protein>
    <submittedName>
        <fullName evidence="2">Uncharacterized protein</fullName>
    </submittedName>
</protein>
<dbReference type="Proteomes" id="UP000606274">
    <property type="component" value="Unassembled WGS sequence"/>
</dbReference>
<gene>
    <name evidence="2" type="ORF">HF521_004075</name>
</gene>
<organism evidence="2 3">
    <name type="scientific">Silurus meridionalis</name>
    <name type="common">Southern catfish</name>
    <name type="synonym">Silurus soldatovi meridionalis</name>
    <dbReference type="NCBI Taxonomy" id="175797"/>
    <lineage>
        <taxon>Eukaryota</taxon>
        <taxon>Metazoa</taxon>
        <taxon>Chordata</taxon>
        <taxon>Craniata</taxon>
        <taxon>Vertebrata</taxon>
        <taxon>Euteleostomi</taxon>
        <taxon>Actinopterygii</taxon>
        <taxon>Neopterygii</taxon>
        <taxon>Teleostei</taxon>
        <taxon>Ostariophysi</taxon>
        <taxon>Siluriformes</taxon>
        <taxon>Siluridae</taxon>
        <taxon>Silurus</taxon>
    </lineage>
</organism>
<dbReference type="EMBL" id="JABFDY010000013">
    <property type="protein sequence ID" value="KAF7699333.1"/>
    <property type="molecule type" value="Genomic_DNA"/>
</dbReference>
<evidence type="ECO:0000313" key="2">
    <source>
        <dbReference type="EMBL" id="KAF7699333.1"/>
    </source>
</evidence>
<accession>A0A8T0B0A4</accession>
<proteinExistence type="predicted"/>